<evidence type="ECO:0000313" key="3">
    <source>
        <dbReference type="Proteomes" id="UP000009296"/>
    </source>
</evidence>
<dbReference type="AlphaFoldDB" id="F8AJW3"/>
<accession>F8AJW3</accession>
<sequence>MYFSQNSIVLVLLVFLTSTIFYQTVNIKTNDVENSIEIKKIALYTNNIETAANRNLDKIVNDVFVNISYSIMNGDIPFYNNASNAKESIENNISYKLNNSLSKLNNRNITLSVGNISITHTNNPLVVNIKGNVNLYYTKEVNNVSILSHKNIEVNKNIKLSKIPDPYVYKNHFYYTWHNEREINIDNFPNDNNNNNHTFCIILNNSNFNYSHMYNSSSPREIRIIGWNSTSNKWNVLLPYWVYMWKNGNSNMSIIWIRCNKNQIYNYNNGQGYIKLLYNSTTKVDRQNPENTFILFDDFNNNRINRDIWNVSGAYYIEDGKLIVQGLGSSVWTNKTYGPGYELMFKGNFTPVHAQAVGFFENKSDTDGVGWDCYEWDSRWLYMRINNMTNVFSGDYVTNGENYLNKFYIYDIDRMDKEVNFSIMDGNLSVEYNKSFSSSLLPPPLNLIIDKNNRPISINTFTNSNATVSIDWIFLRNISDENIKTTIGNENTNPTYKEEKPKTFTGTIYYGDPTQYTLDNSTDGGNYSIIGILTNATDSWGTIGYKPKIETE</sequence>
<dbReference type="HOGENOM" id="CLU_041883_0_0_2"/>
<proteinExistence type="predicted"/>
<dbReference type="STRING" id="647113.Metok_1354"/>
<dbReference type="Pfam" id="PF10102">
    <property type="entry name" value="DUF2341"/>
    <property type="match status" value="1"/>
</dbReference>
<dbReference type="eggNOG" id="arCOG03508">
    <property type="taxonomic scope" value="Archaea"/>
</dbReference>
<reference evidence="2" key="1">
    <citation type="submission" date="2011-05" db="EMBL/GenBank/DDBJ databases">
        <title>Complete sequence of chromosome of Methanothermococcus okinawensis IH1.</title>
        <authorList>
            <consortium name="US DOE Joint Genome Institute"/>
            <person name="Lucas S."/>
            <person name="Han J."/>
            <person name="Lapidus A."/>
            <person name="Cheng J.-F."/>
            <person name="Goodwin L."/>
            <person name="Pitluck S."/>
            <person name="Peters L."/>
            <person name="Mikhailova N."/>
            <person name="Held B."/>
            <person name="Han C."/>
            <person name="Tapia R."/>
            <person name="Land M."/>
            <person name="Hauser L."/>
            <person name="Kyrpides N."/>
            <person name="Ivanova N."/>
            <person name="Pagani I."/>
            <person name="Sieprawska-Lupa M."/>
            <person name="Takai K."/>
            <person name="Miyazaki J."/>
            <person name="Whitman W."/>
            <person name="Woyke T."/>
        </authorList>
    </citation>
    <scope>NUCLEOTIDE SEQUENCE</scope>
    <source>
        <strain evidence="2">IH1</strain>
    </source>
</reference>
<dbReference type="RefSeq" id="WP_013867501.1">
    <property type="nucleotide sequence ID" value="NC_015636.1"/>
</dbReference>
<dbReference type="EMBL" id="CP002792">
    <property type="protein sequence ID" value="AEH07319.1"/>
    <property type="molecule type" value="Genomic_DNA"/>
</dbReference>
<dbReference type="InterPro" id="IPR018765">
    <property type="entry name" value="DUF2341"/>
</dbReference>
<dbReference type="Proteomes" id="UP000009296">
    <property type="component" value="Chromosome"/>
</dbReference>
<feature type="domain" description="DUF2341" evidence="1">
    <location>
        <begin position="222"/>
        <end position="311"/>
    </location>
</feature>
<gene>
    <name evidence="2" type="ordered locus">Metok_1354</name>
</gene>
<name>F8AJW3_METOI</name>
<dbReference type="KEGG" id="mok:Metok_1354"/>
<organism evidence="2 3">
    <name type="scientific">Methanothermococcus okinawensis (strain DSM 14208 / JCM 11175 / IH1)</name>
    <dbReference type="NCBI Taxonomy" id="647113"/>
    <lineage>
        <taxon>Archaea</taxon>
        <taxon>Methanobacteriati</taxon>
        <taxon>Methanobacteriota</taxon>
        <taxon>Methanomada group</taxon>
        <taxon>Methanococci</taxon>
        <taxon>Methanococcales</taxon>
        <taxon>Methanococcaceae</taxon>
        <taxon>Methanothermococcus</taxon>
    </lineage>
</organism>
<dbReference type="OrthoDB" id="66028at2157"/>
<keyword evidence="3" id="KW-1185">Reference proteome</keyword>
<evidence type="ECO:0000259" key="1">
    <source>
        <dbReference type="Pfam" id="PF10102"/>
    </source>
</evidence>
<evidence type="ECO:0000313" key="2">
    <source>
        <dbReference type="EMBL" id="AEH07319.1"/>
    </source>
</evidence>
<protein>
    <recommendedName>
        <fullName evidence="1">DUF2341 domain-containing protein</fullName>
    </recommendedName>
</protein>
<dbReference type="GeneID" id="10773510"/>